<dbReference type="GO" id="GO:0004519">
    <property type="term" value="F:endonuclease activity"/>
    <property type="evidence" value="ECO:0007669"/>
    <property type="project" value="UniProtKB-KW"/>
</dbReference>
<reference evidence="2" key="1">
    <citation type="submission" date="2013-09" db="EMBL/GenBank/DDBJ databases">
        <title>Corchorus olitorius genome sequencing.</title>
        <authorList>
            <person name="Alam M."/>
            <person name="Haque M.S."/>
            <person name="Islam M.S."/>
            <person name="Emdad E.M."/>
            <person name="Islam M.M."/>
            <person name="Ahmed B."/>
            <person name="Halim A."/>
            <person name="Hossen Q.M.M."/>
            <person name="Hossain M.Z."/>
            <person name="Ahmed R."/>
            <person name="Khan M.M."/>
            <person name="Islam R."/>
            <person name="Rashid M.M."/>
            <person name="Khan S.A."/>
            <person name="Rahman M.S."/>
            <person name="Alam M."/>
            <person name="Yahiya A.S."/>
            <person name="Khan M.S."/>
            <person name="Azam M.S."/>
            <person name="Haque T."/>
            <person name="Lashkar M.Z.H."/>
            <person name="Akhand A.I."/>
            <person name="Morshed G."/>
            <person name="Roy S."/>
            <person name="Uddin K.S."/>
            <person name="Rabeya T."/>
            <person name="Hossain A.S."/>
            <person name="Chowdhury A."/>
            <person name="Snigdha A.R."/>
            <person name="Mortoza M.S."/>
            <person name="Matin S.A."/>
            <person name="Hoque S.M.E."/>
            <person name="Islam M.K."/>
            <person name="Roy D.K."/>
            <person name="Haider R."/>
            <person name="Moosa M.M."/>
            <person name="Elias S.M."/>
            <person name="Hasan A.M."/>
            <person name="Jahan S."/>
            <person name="Shafiuddin M."/>
            <person name="Mahmood N."/>
            <person name="Shommy N.S."/>
        </authorList>
    </citation>
    <scope>NUCLEOTIDE SEQUENCE [LARGE SCALE GENOMIC DNA]</scope>
    <source>
        <strain evidence="2">cv. O-4</strain>
    </source>
</reference>
<dbReference type="Proteomes" id="UP000187203">
    <property type="component" value="Unassembled WGS sequence"/>
</dbReference>
<dbReference type="Gene3D" id="3.60.10.10">
    <property type="entry name" value="Endonuclease/exonuclease/phosphatase"/>
    <property type="match status" value="1"/>
</dbReference>
<dbReference type="OrthoDB" id="10485965at2759"/>
<dbReference type="InterPro" id="IPR036691">
    <property type="entry name" value="Endo/exonu/phosph_ase_sf"/>
</dbReference>
<evidence type="ECO:0000313" key="1">
    <source>
        <dbReference type="EMBL" id="OMO57272.1"/>
    </source>
</evidence>
<gene>
    <name evidence="1" type="ORF">COLO4_35457</name>
</gene>
<comment type="caution">
    <text evidence="1">The sequence shown here is derived from an EMBL/GenBank/DDBJ whole genome shotgun (WGS) entry which is preliminary data.</text>
</comment>
<keyword evidence="1" id="KW-0540">Nuclease</keyword>
<keyword evidence="1" id="KW-0255">Endonuclease</keyword>
<keyword evidence="1" id="KW-0378">Hydrolase</keyword>
<dbReference type="PANTHER" id="PTHR35218:SF7">
    <property type="entry name" value="ENDONUCLEASE_EXONUCLEASE_PHOSPHATASE"/>
    <property type="match status" value="1"/>
</dbReference>
<evidence type="ECO:0000313" key="2">
    <source>
        <dbReference type="Proteomes" id="UP000187203"/>
    </source>
</evidence>
<proteinExistence type="predicted"/>
<name>A0A1R3GGR9_9ROSI</name>
<keyword evidence="2" id="KW-1185">Reference proteome</keyword>
<dbReference type="EMBL" id="AWUE01022603">
    <property type="protein sequence ID" value="OMO57272.1"/>
    <property type="molecule type" value="Genomic_DNA"/>
</dbReference>
<sequence>MDPADPHFPPMEQLPQQAQQLILILEHFLQMNYPDINDNIPAPILERLILGQITRLIIAYYFHTTIRSIDTQTVILEWIGLDHDDLLTTKRIVSQFQQPKILNALCDTGLANFRLPILNIDIQDPKTPMVNLQQSEHNFTTQSTDKIAYIFTASNIIQAQIGLRTEFNLILETLSYGIGFHFGRSDNLSELSTASIPFNHPIDITILYYNVRGANLASFRRHLGLLIVEYEPEILIMTETRMGNLKGHEMGAAIGYNQVVVVNSTNYSGGLWLFSNLTTVSIEEILRTQASLTIKLLSI</sequence>
<dbReference type="AlphaFoldDB" id="A0A1R3GGR9"/>
<accession>A0A1R3GGR9</accession>
<organism evidence="1 2">
    <name type="scientific">Corchorus olitorius</name>
    <dbReference type="NCBI Taxonomy" id="93759"/>
    <lineage>
        <taxon>Eukaryota</taxon>
        <taxon>Viridiplantae</taxon>
        <taxon>Streptophyta</taxon>
        <taxon>Embryophyta</taxon>
        <taxon>Tracheophyta</taxon>
        <taxon>Spermatophyta</taxon>
        <taxon>Magnoliopsida</taxon>
        <taxon>eudicotyledons</taxon>
        <taxon>Gunneridae</taxon>
        <taxon>Pentapetalae</taxon>
        <taxon>rosids</taxon>
        <taxon>malvids</taxon>
        <taxon>Malvales</taxon>
        <taxon>Malvaceae</taxon>
        <taxon>Grewioideae</taxon>
        <taxon>Apeibeae</taxon>
        <taxon>Corchorus</taxon>
    </lineage>
</organism>
<protein>
    <submittedName>
        <fullName evidence="1">Endonuclease/exonuclease/phosphatase</fullName>
    </submittedName>
</protein>
<dbReference type="PANTHER" id="PTHR35218">
    <property type="entry name" value="RNASE H DOMAIN-CONTAINING PROTEIN"/>
    <property type="match status" value="1"/>
</dbReference>
<dbReference type="SUPFAM" id="SSF56219">
    <property type="entry name" value="DNase I-like"/>
    <property type="match status" value="1"/>
</dbReference>